<keyword evidence="7 10" id="KW-0560">Oxidoreductase</keyword>
<feature type="domain" description="Ketopantoate reductase N-terminal" evidence="11">
    <location>
        <begin position="4"/>
        <end position="148"/>
    </location>
</feature>
<dbReference type="InterPro" id="IPR013328">
    <property type="entry name" value="6PGD_dom2"/>
</dbReference>
<sequence length="312" mass="34140">MRHWHILGVGAIGGLFASLLQAGGSRCTLLLREDDPDAGESSLTVELRCKQQHSHYRFPVSARGDSSGITHLLVTTKAQDIVPALAAVIPRLSPASTVLVLANGMGYLEQLQTRWPWLPCYAGTTTEGVYRQGRRLLCHAGSGTTLIGGRGESTSPPWFADWQNLAVNCAWEPRIDQALWRKLAINCAINPLTAVHDCCNGELASRPELAVEVQQLCEEIRMIGAAAGQHQAVADLHTKVAEVIAATANNRSSMLQDIRARRTTEIDYLNGYLLTLADELKLEAPRNRALVTAVRSLQKQAQKQVGRRGRIR</sequence>
<dbReference type="Gene3D" id="1.10.1040.10">
    <property type="entry name" value="N-(1-d-carboxylethyl)-l-norvaline Dehydrogenase, domain 2"/>
    <property type="match status" value="1"/>
</dbReference>
<dbReference type="EMBL" id="CP048711">
    <property type="protein sequence ID" value="QIB66647.1"/>
    <property type="molecule type" value="Genomic_DNA"/>
</dbReference>
<evidence type="ECO:0000313" key="13">
    <source>
        <dbReference type="EMBL" id="QIB66647.1"/>
    </source>
</evidence>
<evidence type="ECO:0000256" key="10">
    <source>
        <dbReference type="RuleBase" id="RU362068"/>
    </source>
</evidence>
<reference evidence="13 14" key="1">
    <citation type="submission" date="2020-02" db="EMBL/GenBank/DDBJ databases">
        <title>Genome sequencing for Kineobactrum sp. M2.</title>
        <authorList>
            <person name="Park S.-J."/>
        </authorList>
    </citation>
    <scope>NUCLEOTIDE SEQUENCE [LARGE SCALE GENOMIC DNA]</scope>
    <source>
        <strain evidence="13 14">M2</strain>
    </source>
</reference>
<dbReference type="UniPathway" id="UPA00028">
    <property type="reaction ID" value="UER00004"/>
</dbReference>
<dbReference type="InterPro" id="IPR008927">
    <property type="entry name" value="6-PGluconate_DH-like_C_sf"/>
</dbReference>
<dbReference type="InterPro" id="IPR050838">
    <property type="entry name" value="Ketopantoate_reductase"/>
</dbReference>
<dbReference type="Proteomes" id="UP000477680">
    <property type="component" value="Chromosome"/>
</dbReference>
<comment type="pathway">
    <text evidence="1 10">Cofactor biosynthesis; (R)-pantothenate biosynthesis; (R)-pantoate from 3-methyl-2-oxobutanoate: step 2/2.</text>
</comment>
<comment type="function">
    <text evidence="10">Catalyzes the NADPH-dependent reduction of ketopantoate into pantoic acid.</text>
</comment>
<accession>A0A6C0U6S6</accession>
<proteinExistence type="inferred from homology"/>
<protein>
    <recommendedName>
        <fullName evidence="4 10">2-dehydropantoate 2-reductase</fullName>
        <ecNumber evidence="3 10">1.1.1.169</ecNumber>
    </recommendedName>
    <alternativeName>
        <fullName evidence="8 10">Ketopantoate reductase</fullName>
    </alternativeName>
</protein>
<dbReference type="GO" id="GO:0050661">
    <property type="term" value="F:NADP binding"/>
    <property type="evidence" value="ECO:0007669"/>
    <property type="project" value="TreeGrafter"/>
</dbReference>
<name>A0A6C0U6S6_9GAMM</name>
<dbReference type="FunFam" id="1.10.1040.10:FF:000017">
    <property type="entry name" value="2-dehydropantoate 2-reductase"/>
    <property type="match status" value="1"/>
</dbReference>
<dbReference type="InterPro" id="IPR013332">
    <property type="entry name" value="KPR_N"/>
</dbReference>
<dbReference type="GO" id="GO:0015940">
    <property type="term" value="P:pantothenate biosynthetic process"/>
    <property type="evidence" value="ECO:0007669"/>
    <property type="project" value="UniProtKB-UniPathway"/>
</dbReference>
<dbReference type="InterPro" id="IPR003710">
    <property type="entry name" value="ApbA"/>
</dbReference>
<dbReference type="GO" id="GO:0008677">
    <property type="term" value="F:2-dehydropantoate 2-reductase activity"/>
    <property type="evidence" value="ECO:0007669"/>
    <property type="project" value="UniProtKB-EC"/>
</dbReference>
<evidence type="ECO:0000259" key="11">
    <source>
        <dbReference type="Pfam" id="PF02558"/>
    </source>
</evidence>
<evidence type="ECO:0000256" key="6">
    <source>
        <dbReference type="ARBA" id="ARBA00022857"/>
    </source>
</evidence>
<dbReference type="SUPFAM" id="SSF48179">
    <property type="entry name" value="6-phosphogluconate dehydrogenase C-terminal domain-like"/>
    <property type="match status" value="1"/>
</dbReference>
<dbReference type="InterPro" id="IPR036291">
    <property type="entry name" value="NAD(P)-bd_dom_sf"/>
</dbReference>
<dbReference type="SUPFAM" id="SSF51735">
    <property type="entry name" value="NAD(P)-binding Rossmann-fold domains"/>
    <property type="match status" value="1"/>
</dbReference>
<evidence type="ECO:0000256" key="3">
    <source>
        <dbReference type="ARBA" id="ARBA00013014"/>
    </source>
</evidence>
<organism evidence="13 14">
    <name type="scientific">Kineobactrum salinum</name>
    <dbReference type="NCBI Taxonomy" id="2708301"/>
    <lineage>
        <taxon>Bacteria</taxon>
        <taxon>Pseudomonadati</taxon>
        <taxon>Pseudomonadota</taxon>
        <taxon>Gammaproteobacteria</taxon>
        <taxon>Cellvibrionales</taxon>
        <taxon>Halieaceae</taxon>
        <taxon>Kineobactrum</taxon>
    </lineage>
</organism>
<comment type="catalytic activity">
    <reaction evidence="9 10">
        <text>(R)-pantoate + NADP(+) = 2-dehydropantoate + NADPH + H(+)</text>
        <dbReference type="Rhea" id="RHEA:16233"/>
        <dbReference type="ChEBI" id="CHEBI:11561"/>
        <dbReference type="ChEBI" id="CHEBI:15378"/>
        <dbReference type="ChEBI" id="CHEBI:15980"/>
        <dbReference type="ChEBI" id="CHEBI:57783"/>
        <dbReference type="ChEBI" id="CHEBI:58349"/>
        <dbReference type="EC" id="1.1.1.169"/>
    </reaction>
</comment>
<evidence type="ECO:0000256" key="9">
    <source>
        <dbReference type="ARBA" id="ARBA00048793"/>
    </source>
</evidence>
<dbReference type="EC" id="1.1.1.169" evidence="3 10"/>
<comment type="similarity">
    <text evidence="2 10">Belongs to the ketopantoate reductase family.</text>
</comment>
<dbReference type="NCBIfam" id="TIGR00745">
    <property type="entry name" value="apbA_panE"/>
    <property type="match status" value="1"/>
</dbReference>
<evidence type="ECO:0000256" key="5">
    <source>
        <dbReference type="ARBA" id="ARBA00022655"/>
    </source>
</evidence>
<feature type="domain" description="Ketopantoate reductase C-terminal" evidence="12">
    <location>
        <begin position="175"/>
        <end position="297"/>
    </location>
</feature>
<dbReference type="AlphaFoldDB" id="A0A6C0U6S6"/>
<dbReference type="InterPro" id="IPR013752">
    <property type="entry name" value="KPA_reductase"/>
</dbReference>
<gene>
    <name evidence="13" type="ORF">G3T16_15860</name>
</gene>
<evidence type="ECO:0000256" key="8">
    <source>
        <dbReference type="ARBA" id="ARBA00032024"/>
    </source>
</evidence>
<evidence type="ECO:0000256" key="7">
    <source>
        <dbReference type="ARBA" id="ARBA00023002"/>
    </source>
</evidence>
<evidence type="ECO:0000313" key="14">
    <source>
        <dbReference type="Proteomes" id="UP000477680"/>
    </source>
</evidence>
<keyword evidence="6 10" id="KW-0521">NADP</keyword>
<keyword evidence="5 10" id="KW-0566">Pantothenate biosynthesis</keyword>
<dbReference type="Pfam" id="PF02558">
    <property type="entry name" value="ApbA"/>
    <property type="match status" value="1"/>
</dbReference>
<dbReference type="Pfam" id="PF08546">
    <property type="entry name" value="ApbA_C"/>
    <property type="match status" value="1"/>
</dbReference>
<evidence type="ECO:0000256" key="4">
    <source>
        <dbReference type="ARBA" id="ARBA00019465"/>
    </source>
</evidence>
<evidence type="ECO:0000256" key="1">
    <source>
        <dbReference type="ARBA" id="ARBA00004994"/>
    </source>
</evidence>
<dbReference type="PANTHER" id="PTHR43765:SF2">
    <property type="entry name" value="2-DEHYDROPANTOATE 2-REDUCTASE"/>
    <property type="match status" value="1"/>
</dbReference>
<keyword evidence="14" id="KW-1185">Reference proteome</keyword>
<evidence type="ECO:0000256" key="2">
    <source>
        <dbReference type="ARBA" id="ARBA00007870"/>
    </source>
</evidence>
<evidence type="ECO:0000259" key="12">
    <source>
        <dbReference type="Pfam" id="PF08546"/>
    </source>
</evidence>
<dbReference type="PANTHER" id="PTHR43765">
    <property type="entry name" value="2-DEHYDROPANTOATE 2-REDUCTASE-RELATED"/>
    <property type="match status" value="1"/>
</dbReference>
<dbReference type="KEGG" id="kim:G3T16_15860"/>
<dbReference type="Gene3D" id="3.40.50.720">
    <property type="entry name" value="NAD(P)-binding Rossmann-like Domain"/>
    <property type="match status" value="1"/>
</dbReference>
<dbReference type="RefSeq" id="WP_163496081.1">
    <property type="nucleotide sequence ID" value="NZ_CP048711.1"/>
</dbReference>
<dbReference type="GO" id="GO:0005737">
    <property type="term" value="C:cytoplasm"/>
    <property type="evidence" value="ECO:0007669"/>
    <property type="project" value="TreeGrafter"/>
</dbReference>